<organism evidence="1 2">
    <name type="scientific">Haemaphysalis longicornis</name>
    <name type="common">Bush tick</name>
    <dbReference type="NCBI Taxonomy" id="44386"/>
    <lineage>
        <taxon>Eukaryota</taxon>
        <taxon>Metazoa</taxon>
        <taxon>Ecdysozoa</taxon>
        <taxon>Arthropoda</taxon>
        <taxon>Chelicerata</taxon>
        <taxon>Arachnida</taxon>
        <taxon>Acari</taxon>
        <taxon>Parasitiformes</taxon>
        <taxon>Ixodida</taxon>
        <taxon>Ixodoidea</taxon>
        <taxon>Ixodidae</taxon>
        <taxon>Haemaphysalinae</taxon>
        <taxon>Haemaphysalis</taxon>
    </lineage>
</organism>
<proteinExistence type="predicted"/>
<name>A0A9J6FFS2_HAELO</name>
<comment type="caution">
    <text evidence="1">The sequence shown here is derived from an EMBL/GenBank/DDBJ whole genome shotgun (WGS) entry which is preliminary data.</text>
</comment>
<dbReference type="AlphaFoldDB" id="A0A9J6FFS2"/>
<reference evidence="1 2" key="1">
    <citation type="journal article" date="2020" name="Cell">
        <title>Large-Scale Comparative Analyses of Tick Genomes Elucidate Their Genetic Diversity and Vector Capacities.</title>
        <authorList>
            <consortium name="Tick Genome and Microbiome Consortium (TIGMIC)"/>
            <person name="Jia N."/>
            <person name="Wang J."/>
            <person name="Shi W."/>
            <person name="Du L."/>
            <person name="Sun Y."/>
            <person name="Zhan W."/>
            <person name="Jiang J.F."/>
            <person name="Wang Q."/>
            <person name="Zhang B."/>
            <person name="Ji P."/>
            <person name="Bell-Sakyi L."/>
            <person name="Cui X.M."/>
            <person name="Yuan T.T."/>
            <person name="Jiang B.G."/>
            <person name="Yang W.F."/>
            <person name="Lam T.T."/>
            <person name="Chang Q.C."/>
            <person name="Ding S.J."/>
            <person name="Wang X.J."/>
            <person name="Zhu J.G."/>
            <person name="Ruan X.D."/>
            <person name="Zhao L."/>
            <person name="Wei J.T."/>
            <person name="Ye R.Z."/>
            <person name="Que T.C."/>
            <person name="Du C.H."/>
            <person name="Zhou Y.H."/>
            <person name="Cheng J.X."/>
            <person name="Dai P.F."/>
            <person name="Guo W.B."/>
            <person name="Han X.H."/>
            <person name="Huang E.J."/>
            <person name="Li L.F."/>
            <person name="Wei W."/>
            <person name="Gao Y.C."/>
            <person name="Liu J.Z."/>
            <person name="Shao H.Z."/>
            <person name="Wang X."/>
            <person name="Wang C.C."/>
            <person name="Yang T.C."/>
            <person name="Huo Q.B."/>
            <person name="Li W."/>
            <person name="Chen H.Y."/>
            <person name="Chen S.E."/>
            <person name="Zhou L.G."/>
            <person name="Ni X.B."/>
            <person name="Tian J.H."/>
            <person name="Sheng Y."/>
            <person name="Liu T."/>
            <person name="Pan Y.S."/>
            <person name="Xia L.Y."/>
            <person name="Li J."/>
            <person name="Zhao F."/>
            <person name="Cao W.C."/>
        </authorList>
    </citation>
    <scope>NUCLEOTIDE SEQUENCE [LARGE SCALE GENOMIC DNA]</scope>
    <source>
        <strain evidence="1">HaeL-2018</strain>
    </source>
</reference>
<sequence length="85" mass="9941">MRLPGTNAPVEGVFSLMNTMWTTEKMHLHFTTLKAMKVDLHMTCEWYYRHISKNEQLLRAIHSSKGYVLLARENVEDKEGCMVQL</sequence>
<dbReference type="Proteomes" id="UP000821853">
    <property type="component" value="Chromosome 1"/>
</dbReference>
<protein>
    <recommendedName>
        <fullName evidence="3">Transposase</fullName>
    </recommendedName>
</protein>
<evidence type="ECO:0000313" key="1">
    <source>
        <dbReference type="EMBL" id="KAH9361843.1"/>
    </source>
</evidence>
<evidence type="ECO:0008006" key="3">
    <source>
        <dbReference type="Google" id="ProtNLM"/>
    </source>
</evidence>
<dbReference type="VEuPathDB" id="VectorBase:HLOH_047951"/>
<accession>A0A9J6FFS2</accession>
<dbReference type="EMBL" id="JABSTR010000001">
    <property type="protein sequence ID" value="KAH9361843.1"/>
    <property type="molecule type" value="Genomic_DNA"/>
</dbReference>
<evidence type="ECO:0000313" key="2">
    <source>
        <dbReference type="Proteomes" id="UP000821853"/>
    </source>
</evidence>
<keyword evidence="2" id="KW-1185">Reference proteome</keyword>
<gene>
    <name evidence="1" type="ORF">HPB48_003748</name>
</gene>
<dbReference type="OrthoDB" id="8065135at2759"/>